<dbReference type="GeneID" id="78365949"/>
<dbReference type="RefSeq" id="WP_010753554.1">
    <property type="nucleotide sequence ID" value="NZ_CATYFE010000019.1"/>
</dbReference>
<protein>
    <submittedName>
        <fullName evidence="1">Uncharacterized protein</fullName>
    </submittedName>
</protein>
<name>A0AAW8U3U7_9ENTE</name>
<reference evidence="1" key="1">
    <citation type="submission" date="2023-03" db="EMBL/GenBank/DDBJ databases">
        <authorList>
            <person name="Shen W."/>
            <person name="Cai J."/>
        </authorList>
    </citation>
    <scope>NUCLEOTIDE SEQUENCE</scope>
    <source>
        <strain evidence="1">B226-2</strain>
    </source>
</reference>
<sequence length="91" mass="10371">MLSKQGEIQKIKLIASDPPLVYFQLGEEHCLIARHALTFFAEAAPGSNVVVFGHKNNRGQFIADQYRVLEKNQLWLDFSLSRYPRKKAGQP</sequence>
<evidence type="ECO:0000313" key="1">
    <source>
        <dbReference type="EMBL" id="MDT2810917.1"/>
    </source>
</evidence>
<dbReference type="AlphaFoldDB" id="A0AAW8U3U7"/>
<comment type="caution">
    <text evidence="1">The sequence shown here is derived from an EMBL/GenBank/DDBJ whole genome shotgun (WGS) entry which is preliminary data.</text>
</comment>
<dbReference type="Proteomes" id="UP001256711">
    <property type="component" value="Unassembled WGS sequence"/>
</dbReference>
<gene>
    <name evidence="1" type="ORF">P7H43_10560</name>
</gene>
<dbReference type="EMBL" id="JARQBJ010000005">
    <property type="protein sequence ID" value="MDT2810917.1"/>
    <property type="molecule type" value="Genomic_DNA"/>
</dbReference>
<evidence type="ECO:0000313" key="2">
    <source>
        <dbReference type="Proteomes" id="UP001256711"/>
    </source>
</evidence>
<accession>A0AAW8U3U7</accession>
<organism evidence="1 2">
    <name type="scientific">Enterococcus asini</name>
    <dbReference type="NCBI Taxonomy" id="57732"/>
    <lineage>
        <taxon>Bacteria</taxon>
        <taxon>Bacillati</taxon>
        <taxon>Bacillota</taxon>
        <taxon>Bacilli</taxon>
        <taxon>Lactobacillales</taxon>
        <taxon>Enterococcaceae</taxon>
        <taxon>Enterococcus</taxon>
    </lineage>
</organism>
<proteinExistence type="predicted"/>